<feature type="transmembrane region" description="Helical" evidence="7">
    <location>
        <begin position="161"/>
        <end position="181"/>
    </location>
</feature>
<feature type="transmembrane region" description="Helical" evidence="7">
    <location>
        <begin position="255"/>
        <end position="275"/>
    </location>
</feature>
<feature type="transmembrane region" description="Helical" evidence="7">
    <location>
        <begin position="320"/>
        <end position="341"/>
    </location>
</feature>
<sequence length="342" mass="35025">MSSIEYQPSSSPKIGFLRYVSGVTLVAIVAAAAFGLRQVPGMSNFSPMITAIFLGMLFANFVAVPLNAMPGVKLMGKGMLRLAVALLGFQLTLAQVFAVGLSGMLVLAAIVASTYFFTLLGARLLGVDMSLARLIGAGTAICGASAVAAADSIRSGPDEDVAYAIGCVTLFGTISMLLYPVTGASLRLEPGQFGFWAGSSIHEVAQVVATGFQYGAEAGETSVVVKLSRVLLLAPLLIGMAALSKGGSGQSAKSLSFTQIFPVFVIAFIAAMLASSLDIVPDGIHTLLVQVTPILLTASLGALGLCTTFQSIRARGLRPLVLAGSATLFIAVVGLLSSQALG</sequence>
<dbReference type="RefSeq" id="WP_252817109.1">
    <property type="nucleotide sequence ID" value="NZ_JAMXQS010000003.1"/>
</dbReference>
<comment type="subcellular location">
    <subcellularLocation>
        <location evidence="1">Cell membrane</location>
        <topology evidence="1">Multi-pass membrane protein</topology>
    </subcellularLocation>
</comment>
<keyword evidence="3" id="KW-1003">Cell membrane</keyword>
<feature type="transmembrane region" description="Helical" evidence="7">
    <location>
        <begin position="80"/>
        <end position="98"/>
    </location>
</feature>
<feature type="transmembrane region" description="Helical" evidence="7">
    <location>
        <begin position="131"/>
        <end position="149"/>
    </location>
</feature>
<name>A0ABT1C3E1_9HYPH</name>
<protein>
    <submittedName>
        <fullName evidence="8">Sulfate exporter family transporter</fullName>
    </submittedName>
</protein>
<feature type="transmembrane region" description="Helical" evidence="7">
    <location>
        <begin position="104"/>
        <end position="124"/>
    </location>
</feature>
<feature type="transmembrane region" description="Helical" evidence="7">
    <location>
        <begin position="287"/>
        <end position="308"/>
    </location>
</feature>
<dbReference type="PANTHER" id="PTHR30106:SF2">
    <property type="entry name" value="UPF0324 INNER MEMBRANE PROTEIN YEIH"/>
    <property type="match status" value="1"/>
</dbReference>
<comment type="similarity">
    <text evidence="2">Belongs to the UPF0324 family.</text>
</comment>
<organism evidence="8 9">
    <name type="scientific">Mesorhizobium liriopis</name>
    <dbReference type="NCBI Taxonomy" id="2953882"/>
    <lineage>
        <taxon>Bacteria</taxon>
        <taxon>Pseudomonadati</taxon>
        <taxon>Pseudomonadota</taxon>
        <taxon>Alphaproteobacteria</taxon>
        <taxon>Hyphomicrobiales</taxon>
        <taxon>Phyllobacteriaceae</taxon>
        <taxon>Mesorhizobium</taxon>
    </lineage>
</organism>
<dbReference type="PANTHER" id="PTHR30106">
    <property type="entry name" value="INNER MEMBRANE PROTEIN YEIH-RELATED"/>
    <property type="match status" value="1"/>
</dbReference>
<evidence type="ECO:0000313" key="9">
    <source>
        <dbReference type="Proteomes" id="UP001205906"/>
    </source>
</evidence>
<evidence type="ECO:0000256" key="4">
    <source>
        <dbReference type="ARBA" id="ARBA00022692"/>
    </source>
</evidence>
<proteinExistence type="inferred from homology"/>
<evidence type="ECO:0000256" key="2">
    <source>
        <dbReference type="ARBA" id="ARBA00007977"/>
    </source>
</evidence>
<dbReference type="Pfam" id="PF03601">
    <property type="entry name" value="Cons_hypoth698"/>
    <property type="match status" value="1"/>
</dbReference>
<keyword evidence="4 7" id="KW-0812">Transmembrane</keyword>
<keyword evidence="9" id="KW-1185">Reference proteome</keyword>
<feature type="transmembrane region" description="Helical" evidence="7">
    <location>
        <begin position="48"/>
        <end position="68"/>
    </location>
</feature>
<evidence type="ECO:0000256" key="3">
    <source>
        <dbReference type="ARBA" id="ARBA00022475"/>
    </source>
</evidence>
<dbReference type="Proteomes" id="UP001205906">
    <property type="component" value="Unassembled WGS sequence"/>
</dbReference>
<accession>A0ABT1C3E1</accession>
<evidence type="ECO:0000313" key="8">
    <source>
        <dbReference type="EMBL" id="MCO6049353.1"/>
    </source>
</evidence>
<feature type="transmembrane region" description="Helical" evidence="7">
    <location>
        <begin position="16"/>
        <end position="36"/>
    </location>
</feature>
<evidence type="ECO:0000256" key="5">
    <source>
        <dbReference type="ARBA" id="ARBA00022989"/>
    </source>
</evidence>
<evidence type="ECO:0000256" key="6">
    <source>
        <dbReference type="ARBA" id="ARBA00023136"/>
    </source>
</evidence>
<gene>
    <name evidence="8" type="ORF">NGM99_06065</name>
</gene>
<dbReference type="InterPro" id="IPR018383">
    <property type="entry name" value="UPF0324_pro"/>
</dbReference>
<keyword evidence="5 7" id="KW-1133">Transmembrane helix</keyword>
<comment type="caution">
    <text evidence="8">The sequence shown here is derived from an EMBL/GenBank/DDBJ whole genome shotgun (WGS) entry which is preliminary data.</text>
</comment>
<evidence type="ECO:0000256" key="7">
    <source>
        <dbReference type="SAM" id="Phobius"/>
    </source>
</evidence>
<evidence type="ECO:0000256" key="1">
    <source>
        <dbReference type="ARBA" id="ARBA00004651"/>
    </source>
</evidence>
<keyword evidence="6 7" id="KW-0472">Membrane</keyword>
<dbReference type="EMBL" id="JAMXQS010000003">
    <property type="protein sequence ID" value="MCO6049353.1"/>
    <property type="molecule type" value="Genomic_DNA"/>
</dbReference>
<reference evidence="8 9" key="1">
    <citation type="submission" date="2022-06" db="EMBL/GenBank/DDBJ databases">
        <title>Mesorhizobium sp. strain RP14 Genome sequencing and assembly.</title>
        <authorList>
            <person name="Kim I."/>
        </authorList>
    </citation>
    <scope>NUCLEOTIDE SEQUENCE [LARGE SCALE GENOMIC DNA]</scope>
    <source>
        <strain evidence="9">RP14(2022)</strain>
    </source>
</reference>